<proteinExistence type="predicted"/>
<sequence length="173" mass="19570">MKLRAHPRILATLSALVTMFKFTWLDSLFAGVHLDTKLHHPMSREEREVTFACAGRLVSSHGGPWQQPSRDLQAQPRYAKACIFRLICLTGQSRPRREDDQQRQDSKRSNVGSDGSSSKRLCADCPHPTVNNHLAVNNQPAVNNVCLRYQAAVKLVRMRICLLRSISLFSPTY</sequence>
<evidence type="ECO:0000256" key="1">
    <source>
        <dbReference type="SAM" id="MobiDB-lite"/>
    </source>
</evidence>
<name>A0AAE1FB39_PETCI</name>
<evidence type="ECO:0000313" key="2">
    <source>
        <dbReference type="EMBL" id="KAK3870170.1"/>
    </source>
</evidence>
<evidence type="ECO:0000313" key="3">
    <source>
        <dbReference type="Proteomes" id="UP001286313"/>
    </source>
</evidence>
<feature type="compositionally biased region" description="Basic and acidic residues" evidence="1">
    <location>
        <begin position="95"/>
        <end position="108"/>
    </location>
</feature>
<comment type="caution">
    <text evidence="2">The sequence shown here is derived from an EMBL/GenBank/DDBJ whole genome shotgun (WGS) entry which is preliminary data.</text>
</comment>
<feature type="region of interest" description="Disordered" evidence="1">
    <location>
        <begin position="94"/>
        <end position="119"/>
    </location>
</feature>
<organism evidence="2 3">
    <name type="scientific">Petrolisthes cinctipes</name>
    <name type="common">Flat porcelain crab</name>
    <dbReference type="NCBI Taxonomy" id="88211"/>
    <lineage>
        <taxon>Eukaryota</taxon>
        <taxon>Metazoa</taxon>
        <taxon>Ecdysozoa</taxon>
        <taxon>Arthropoda</taxon>
        <taxon>Crustacea</taxon>
        <taxon>Multicrustacea</taxon>
        <taxon>Malacostraca</taxon>
        <taxon>Eumalacostraca</taxon>
        <taxon>Eucarida</taxon>
        <taxon>Decapoda</taxon>
        <taxon>Pleocyemata</taxon>
        <taxon>Anomura</taxon>
        <taxon>Galatheoidea</taxon>
        <taxon>Porcellanidae</taxon>
        <taxon>Petrolisthes</taxon>
    </lineage>
</organism>
<dbReference type="AlphaFoldDB" id="A0AAE1FB39"/>
<dbReference type="EMBL" id="JAWQEG010002709">
    <property type="protein sequence ID" value="KAK3870170.1"/>
    <property type="molecule type" value="Genomic_DNA"/>
</dbReference>
<dbReference type="Proteomes" id="UP001286313">
    <property type="component" value="Unassembled WGS sequence"/>
</dbReference>
<feature type="compositionally biased region" description="Polar residues" evidence="1">
    <location>
        <begin position="110"/>
        <end position="119"/>
    </location>
</feature>
<protein>
    <submittedName>
        <fullName evidence="2">Uncharacterized protein</fullName>
    </submittedName>
</protein>
<keyword evidence="3" id="KW-1185">Reference proteome</keyword>
<gene>
    <name evidence="2" type="ORF">Pcinc_024572</name>
</gene>
<reference evidence="2" key="1">
    <citation type="submission" date="2023-10" db="EMBL/GenBank/DDBJ databases">
        <title>Genome assemblies of two species of porcelain crab, Petrolisthes cinctipes and Petrolisthes manimaculis (Anomura: Porcellanidae).</title>
        <authorList>
            <person name="Angst P."/>
        </authorList>
    </citation>
    <scope>NUCLEOTIDE SEQUENCE</scope>
    <source>
        <strain evidence="2">PB745_01</strain>
        <tissue evidence="2">Gill</tissue>
    </source>
</reference>
<accession>A0AAE1FB39</accession>